<protein>
    <recommendedName>
        <fullName evidence="3">HTH psq-type domain-containing protein</fullName>
    </recommendedName>
</protein>
<dbReference type="OrthoDB" id="6512965at2759"/>
<dbReference type="OMA" id="FALQFET"/>
<reference evidence="1 2" key="1">
    <citation type="journal article" date="2020" name="Cell">
        <title>Large-Scale Comparative Analyses of Tick Genomes Elucidate Their Genetic Diversity and Vector Capacities.</title>
        <authorList>
            <consortium name="Tick Genome and Microbiome Consortium (TIGMIC)"/>
            <person name="Jia N."/>
            <person name="Wang J."/>
            <person name="Shi W."/>
            <person name="Du L."/>
            <person name="Sun Y."/>
            <person name="Zhan W."/>
            <person name="Jiang J.F."/>
            <person name="Wang Q."/>
            <person name="Zhang B."/>
            <person name="Ji P."/>
            <person name="Bell-Sakyi L."/>
            <person name="Cui X.M."/>
            <person name="Yuan T.T."/>
            <person name="Jiang B.G."/>
            <person name="Yang W.F."/>
            <person name="Lam T.T."/>
            <person name="Chang Q.C."/>
            <person name="Ding S.J."/>
            <person name="Wang X.J."/>
            <person name="Zhu J.G."/>
            <person name="Ruan X.D."/>
            <person name="Zhao L."/>
            <person name="Wei J.T."/>
            <person name="Ye R.Z."/>
            <person name="Que T.C."/>
            <person name="Du C.H."/>
            <person name="Zhou Y.H."/>
            <person name="Cheng J.X."/>
            <person name="Dai P.F."/>
            <person name="Guo W.B."/>
            <person name="Han X.H."/>
            <person name="Huang E.J."/>
            <person name="Li L.F."/>
            <person name="Wei W."/>
            <person name="Gao Y.C."/>
            <person name="Liu J.Z."/>
            <person name="Shao H.Z."/>
            <person name="Wang X."/>
            <person name="Wang C.C."/>
            <person name="Yang T.C."/>
            <person name="Huo Q.B."/>
            <person name="Li W."/>
            <person name="Chen H.Y."/>
            <person name="Chen S.E."/>
            <person name="Zhou L.G."/>
            <person name="Ni X.B."/>
            <person name="Tian J.H."/>
            <person name="Sheng Y."/>
            <person name="Liu T."/>
            <person name="Pan Y.S."/>
            <person name="Xia L.Y."/>
            <person name="Li J."/>
            <person name="Zhao F."/>
            <person name="Cao W.C."/>
        </authorList>
    </citation>
    <scope>NUCLEOTIDE SEQUENCE [LARGE SCALE GENOMIC DNA]</scope>
    <source>
        <strain evidence="1">HaeL-2018</strain>
    </source>
</reference>
<dbReference type="AlphaFoldDB" id="A0A9J6GK43"/>
<evidence type="ECO:0008006" key="3">
    <source>
        <dbReference type="Google" id="ProtNLM"/>
    </source>
</evidence>
<dbReference type="EMBL" id="JABSTR010000007">
    <property type="protein sequence ID" value="KAH9375683.1"/>
    <property type="molecule type" value="Genomic_DNA"/>
</dbReference>
<evidence type="ECO:0000313" key="2">
    <source>
        <dbReference type="Proteomes" id="UP000821853"/>
    </source>
</evidence>
<dbReference type="VEuPathDB" id="VectorBase:HLOH_057181"/>
<accession>A0A9J6GK43</accession>
<gene>
    <name evidence="1" type="ORF">HPB48_017751</name>
</gene>
<proteinExistence type="predicted"/>
<organism evidence="1 2">
    <name type="scientific">Haemaphysalis longicornis</name>
    <name type="common">Bush tick</name>
    <dbReference type="NCBI Taxonomy" id="44386"/>
    <lineage>
        <taxon>Eukaryota</taxon>
        <taxon>Metazoa</taxon>
        <taxon>Ecdysozoa</taxon>
        <taxon>Arthropoda</taxon>
        <taxon>Chelicerata</taxon>
        <taxon>Arachnida</taxon>
        <taxon>Acari</taxon>
        <taxon>Parasitiformes</taxon>
        <taxon>Ixodida</taxon>
        <taxon>Ixodoidea</taxon>
        <taxon>Ixodidae</taxon>
        <taxon>Haemaphysalinae</taxon>
        <taxon>Haemaphysalis</taxon>
    </lineage>
</organism>
<sequence>MCNPPPPTPSDNGKVEIFREVDAMKISKLNISKKHSIPKRTLSTYIKNMGAIEDAYATEAFASSRKRLRPAKHPELEEAVVT</sequence>
<comment type="caution">
    <text evidence="1">The sequence shown here is derived from an EMBL/GenBank/DDBJ whole genome shotgun (WGS) entry which is preliminary data.</text>
</comment>
<dbReference type="Proteomes" id="UP000821853">
    <property type="component" value="Chromosome 5"/>
</dbReference>
<evidence type="ECO:0000313" key="1">
    <source>
        <dbReference type="EMBL" id="KAH9375683.1"/>
    </source>
</evidence>
<name>A0A9J6GK43_HAELO</name>
<dbReference type="Gene3D" id="1.10.10.60">
    <property type="entry name" value="Homeodomain-like"/>
    <property type="match status" value="1"/>
</dbReference>
<keyword evidence="2" id="KW-1185">Reference proteome</keyword>